<dbReference type="GO" id="GO:0008962">
    <property type="term" value="F:phosphatidylglycerophosphatase activity"/>
    <property type="evidence" value="ECO:0007669"/>
    <property type="project" value="InterPro"/>
</dbReference>
<dbReference type="EMBL" id="DSTK01000044">
    <property type="protein sequence ID" value="HFK98860.1"/>
    <property type="molecule type" value="Genomic_DNA"/>
</dbReference>
<dbReference type="GO" id="GO:0006655">
    <property type="term" value="P:phosphatidylglycerol biosynthetic process"/>
    <property type="evidence" value="ECO:0007669"/>
    <property type="project" value="UniProtKB-UniPathway"/>
</dbReference>
<keyword evidence="1" id="KW-1133">Transmembrane helix</keyword>
<dbReference type="PANTHER" id="PTHR36305">
    <property type="entry name" value="PHOSPHATIDYLGLYCEROPHOSPHATASE A"/>
    <property type="match status" value="1"/>
</dbReference>
<accession>A0A832EKY1</accession>
<reference evidence="3" key="1">
    <citation type="journal article" date="2020" name="mSystems">
        <title>Genome- and Community-Level Interaction Insights into Carbon Utilization and Element Cycling Functions of Hydrothermarchaeota in Hydrothermal Sediment.</title>
        <authorList>
            <person name="Zhou Z."/>
            <person name="Liu Y."/>
            <person name="Xu W."/>
            <person name="Pan J."/>
            <person name="Luo Z.H."/>
            <person name="Li M."/>
        </authorList>
    </citation>
    <scope>NUCLEOTIDE SEQUENCE [LARGE SCALE GENOMIC DNA]</scope>
    <source>
        <strain evidence="3">SpSt-456</strain>
    </source>
</reference>
<evidence type="ECO:0000259" key="2">
    <source>
        <dbReference type="Pfam" id="PF04608"/>
    </source>
</evidence>
<keyword evidence="1" id="KW-0812">Transmembrane</keyword>
<proteinExistence type="predicted"/>
<dbReference type="InterPro" id="IPR036681">
    <property type="entry name" value="PgpA-like_sf"/>
</dbReference>
<evidence type="ECO:0000313" key="3">
    <source>
        <dbReference type="EMBL" id="HFK98860.1"/>
    </source>
</evidence>
<keyword evidence="1" id="KW-0472">Membrane</keyword>
<dbReference type="InterPro" id="IPR007686">
    <property type="entry name" value="YutG/PgpA"/>
</dbReference>
<name>A0A832EKY1_9BACT</name>
<comment type="caution">
    <text evidence="3">The sequence shown here is derived from an EMBL/GenBank/DDBJ whole genome shotgun (WGS) entry which is preliminary data.</text>
</comment>
<dbReference type="CDD" id="cd06971">
    <property type="entry name" value="PgpA"/>
    <property type="match status" value="1"/>
</dbReference>
<protein>
    <submittedName>
        <fullName evidence="3">Phosphatidylglycerophosphatase A</fullName>
    </submittedName>
</protein>
<feature type="transmembrane region" description="Helical" evidence="1">
    <location>
        <begin position="50"/>
        <end position="68"/>
    </location>
</feature>
<dbReference type="SUPFAM" id="SSF101307">
    <property type="entry name" value="YutG-like"/>
    <property type="match status" value="1"/>
</dbReference>
<feature type="transmembrane region" description="Helical" evidence="1">
    <location>
        <begin position="88"/>
        <end position="112"/>
    </location>
</feature>
<evidence type="ECO:0000256" key="1">
    <source>
        <dbReference type="SAM" id="Phobius"/>
    </source>
</evidence>
<feature type="domain" description="YutG/PgpA" evidence="2">
    <location>
        <begin position="16"/>
        <end position="152"/>
    </location>
</feature>
<dbReference type="PIRSF" id="PIRSF006162">
    <property type="entry name" value="PgpA"/>
    <property type="match status" value="1"/>
</dbReference>
<organism evidence="3">
    <name type="scientific">Desulfacinum infernum</name>
    <dbReference type="NCBI Taxonomy" id="35837"/>
    <lineage>
        <taxon>Bacteria</taxon>
        <taxon>Pseudomonadati</taxon>
        <taxon>Thermodesulfobacteriota</taxon>
        <taxon>Syntrophobacteria</taxon>
        <taxon>Syntrophobacterales</taxon>
        <taxon>Syntrophobacteraceae</taxon>
        <taxon>Desulfacinum</taxon>
    </lineage>
</organism>
<dbReference type="InterPro" id="IPR026037">
    <property type="entry name" value="PgpA"/>
</dbReference>
<dbReference type="AlphaFoldDB" id="A0A832EKY1"/>
<sequence>MSPDPKDLGGSIVVRIARLGFLGKAPTAPGTVATVGAGVPLAYVLSLCPYGWACAILTLVSLGACWVCGEAERRLGRDDPPEVVLDELVGFLVTTLGLPMTPLSLLLAVLYFRAVDILKPWPVCVLDRQLKGGLGIVADDVAAGFYAHGLLAVTLTVLGS</sequence>
<gene>
    <name evidence="3" type="ORF">ENS06_16230</name>
</gene>
<dbReference type="Pfam" id="PF04608">
    <property type="entry name" value="PgpA"/>
    <property type="match status" value="1"/>
</dbReference>
<dbReference type="PANTHER" id="PTHR36305:SF1">
    <property type="entry name" value="PHOSPHATIDYLGLYCEROPHOSPHATASE A"/>
    <property type="match status" value="1"/>
</dbReference>
<dbReference type="UniPathway" id="UPA00084">
    <property type="reaction ID" value="UER00504"/>
</dbReference>